<dbReference type="Proteomes" id="UP001227192">
    <property type="component" value="Unassembled WGS sequence"/>
</dbReference>
<proteinExistence type="predicted"/>
<reference evidence="2" key="1">
    <citation type="submission" date="2015-06" db="EMBL/GenBank/DDBJ databases">
        <authorList>
            <person name="Nguyen H."/>
        </authorList>
    </citation>
    <scope>NUCLEOTIDE SEQUENCE</scope>
    <source>
        <strain evidence="2">DAOM 180753</strain>
    </source>
</reference>
<name>A0AAI9X697_PENTH</name>
<reference evidence="2" key="2">
    <citation type="journal article" date="2016" name="Fungal Biol.">
        <title>Ochratoxin A production by Penicillium thymicola.</title>
        <authorList>
            <person name="Nguyen H.D.T."/>
            <person name="McMullin D.R."/>
            <person name="Ponomareva E."/>
            <person name="Riley R."/>
            <person name="Pomraning K.R."/>
            <person name="Baker S.E."/>
            <person name="Seifert K.A."/>
        </authorList>
    </citation>
    <scope>NUCLEOTIDE SEQUENCE</scope>
    <source>
        <strain evidence="2">DAOM 180753</strain>
    </source>
</reference>
<comment type="caution">
    <text evidence="2">The sequence shown here is derived from an EMBL/GenBank/DDBJ whole genome shotgun (WGS) entry which is preliminary data.</text>
</comment>
<keyword evidence="1" id="KW-0472">Membrane</keyword>
<keyword evidence="1" id="KW-0812">Transmembrane</keyword>
<keyword evidence="3" id="KW-1185">Reference proteome</keyword>
<organism evidence="2 3">
    <name type="scientific">Penicillium thymicola</name>
    <dbReference type="NCBI Taxonomy" id="293382"/>
    <lineage>
        <taxon>Eukaryota</taxon>
        <taxon>Fungi</taxon>
        <taxon>Dikarya</taxon>
        <taxon>Ascomycota</taxon>
        <taxon>Pezizomycotina</taxon>
        <taxon>Eurotiomycetes</taxon>
        <taxon>Eurotiomycetidae</taxon>
        <taxon>Eurotiales</taxon>
        <taxon>Aspergillaceae</taxon>
        <taxon>Penicillium</taxon>
    </lineage>
</organism>
<evidence type="ECO:0000313" key="2">
    <source>
        <dbReference type="EMBL" id="KAJ9484753.1"/>
    </source>
</evidence>
<dbReference type="AlphaFoldDB" id="A0AAI9X697"/>
<accession>A0AAI9X697</accession>
<feature type="transmembrane region" description="Helical" evidence="1">
    <location>
        <begin position="26"/>
        <end position="48"/>
    </location>
</feature>
<evidence type="ECO:0000256" key="1">
    <source>
        <dbReference type="SAM" id="Phobius"/>
    </source>
</evidence>
<gene>
    <name evidence="2" type="ORF">VN97_g8611</name>
</gene>
<dbReference type="EMBL" id="LACB01000314">
    <property type="protein sequence ID" value="KAJ9484753.1"/>
    <property type="molecule type" value="Genomic_DNA"/>
</dbReference>
<protein>
    <submittedName>
        <fullName evidence="2">Uncharacterized protein</fullName>
    </submittedName>
</protein>
<evidence type="ECO:0000313" key="3">
    <source>
        <dbReference type="Proteomes" id="UP001227192"/>
    </source>
</evidence>
<sequence length="69" mass="7770">MISSSFLSSIAINSLPPYFLDPTIRISVQQLCLVVVLGIYSCSCYWIVTNIVFNLNQSVDTCHFCTYNL</sequence>
<keyword evidence="1" id="KW-1133">Transmembrane helix</keyword>